<evidence type="ECO:0000313" key="2">
    <source>
        <dbReference type="EMBL" id="MBI5169174.1"/>
    </source>
</evidence>
<evidence type="ECO:0008006" key="4">
    <source>
        <dbReference type="Google" id="ProtNLM"/>
    </source>
</evidence>
<accession>A0A933SBB4</accession>
<evidence type="ECO:0000256" key="1">
    <source>
        <dbReference type="SAM" id="SignalP"/>
    </source>
</evidence>
<feature type="chain" id="PRO_5038128883" description="LamG domain-containing protein" evidence="1">
    <location>
        <begin position="30"/>
        <end position="246"/>
    </location>
</feature>
<dbReference type="Gene3D" id="2.60.120.200">
    <property type="match status" value="1"/>
</dbReference>
<proteinExistence type="predicted"/>
<comment type="caution">
    <text evidence="2">The sequence shown here is derived from an EMBL/GenBank/DDBJ whole genome shotgun (WGS) entry which is preliminary data.</text>
</comment>
<dbReference type="AlphaFoldDB" id="A0A933SBB4"/>
<dbReference type="Proteomes" id="UP000696931">
    <property type="component" value="Unassembled WGS sequence"/>
</dbReference>
<dbReference type="EMBL" id="JACRIW010000045">
    <property type="protein sequence ID" value="MBI5169174.1"/>
    <property type="molecule type" value="Genomic_DNA"/>
</dbReference>
<protein>
    <recommendedName>
        <fullName evidence="4">LamG domain-containing protein</fullName>
    </recommendedName>
</protein>
<name>A0A933SBB4_UNCEI</name>
<evidence type="ECO:0000313" key="3">
    <source>
        <dbReference type="Proteomes" id="UP000696931"/>
    </source>
</evidence>
<dbReference type="SUPFAM" id="SSF49899">
    <property type="entry name" value="Concanavalin A-like lectins/glucanases"/>
    <property type="match status" value="1"/>
</dbReference>
<sequence length="246" mass="25125">MLKPHALPVRPLAALFGALALCVATAATAGPLHVTLGFSSLPSAQGFTYTASGSHAGVLESSVFAVGGGVLSQNTMGQSNGVAGGGLYYQRVGGITTGETKQLRVRARCTAAQGTTANPNGFGGFAFGFANGVTQFDFGLTPTKLFVLSGSSQVAVGGAYDNTQFHDYVFEYASASLQRLYRDGVLVFSGASGGALAVNRVFFGDTTGGANAAGEVAGLEFVQDLTTDAVPSTWGRIKSTFVSRAR</sequence>
<dbReference type="InterPro" id="IPR013320">
    <property type="entry name" value="ConA-like_dom_sf"/>
</dbReference>
<keyword evidence="1" id="KW-0732">Signal</keyword>
<feature type="signal peptide" evidence="1">
    <location>
        <begin position="1"/>
        <end position="29"/>
    </location>
</feature>
<gene>
    <name evidence="2" type="ORF">HZA61_06775</name>
</gene>
<reference evidence="2" key="1">
    <citation type="submission" date="2020-07" db="EMBL/GenBank/DDBJ databases">
        <title>Huge and variable diversity of episymbiotic CPR bacteria and DPANN archaea in groundwater ecosystems.</title>
        <authorList>
            <person name="He C.Y."/>
            <person name="Keren R."/>
            <person name="Whittaker M."/>
            <person name="Farag I.F."/>
            <person name="Doudna J."/>
            <person name="Cate J.H.D."/>
            <person name="Banfield J.F."/>
        </authorList>
    </citation>
    <scope>NUCLEOTIDE SEQUENCE</scope>
    <source>
        <strain evidence="2">NC_groundwater_1813_Pr3_B-0.1um_71_17</strain>
    </source>
</reference>
<organism evidence="2 3">
    <name type="scientific">Eiseniibacteriota bacterium</name>
    <dbReference type="NCBI Taxonomy" id="2212470"/>
    <lineage>
        <taxon>Bacteria</taxon>
        <taxon>Candidatus Eiseniibacteriota</taxon>
    </lineage>
</organism>